<name>A0A645CEY1_9ZZZZ</name>
<feature type="transmembrane region" description="Helical" evidence="7">
    <location>
        <begin position="6"/>
        <end position="30"/>
    </location>
</feature>
<evidence type="ECO:0000256" key="5">
    <source>
        <dbReference type="ARBA" id="ARBA00022989"/>
    </source>
</evidence>
<keyword evidence="5 7" id="KW-1133">Transmembrane helix</keyword>
<dbReference type="PANTHER" id="PTHR33362:SF2">
    <property type="entry name" value="TRAP TRANSPORTER LARGE PERMEASE PROTEIN"/>
    <property type="match status" value="1"/>
</dbReference>
<feature type="domain" description="TRAP C4-dicarboxylate transport system permease DctM subunit" evidence="8">
    <location>
        <begin position="1"/>
        <end position="404"/>
    </location>
</feature>
<feature type="transmembrane region" description="Helical" evidence="7">
    <location>
        <begin position="263"/>
        <end position="281"/>
    </location>
</feature>
<dbReference type="GO" id="GO:0022857">
    <property type="term" value="F:transmembrane transporter activity"/>
    <property type="evidence" value="ECO:0007669"/>
    <property type="project" value="TreeGrafter"/>
</dbReference>
<keyword evidence="4 7" id="KW-0812">Transmembrane</keyword>
<evidence type="ECO:0000256" key="2">
    <source>
        <dbReference type="ARBA" id="ARBA00022475"/>
    </source>
</evidence>
<feature type="transmembrane region" description="Helical" evidence="7">
    <location>
        <begin position="121"/>
        <end position="145"/>
    </location>
</feature>
<dbReference type="NCBIfam" id="TIGR00786">
    <property type="entry name" value="dctM"/>
    <property type="match status" value="1"/>
</dbReference>
<proteinExistence type="predicted"/>
<evidence type="ECO:0000256" key="6">
    <source>
        <dbReference type="ARBA" id="ARBA00023136"/>
    </source>
</evidence>
<feature type="transmembrane region" description="Helical" evidence="7">
    <location>
        <begin position="210"/>
        <end position="243"/>
    </location>
</feature>
<evidence type="ECO:0000256" key="4">
    <source>
        <dbReference type="ARBA" id="ARBA00022692"/>
    </source>
</evidence>
<accession>A0A645CEY1</accession>
<dbReference type="GO" id="GO:0005886">
    <property type="term" value="C:plasma membrane"/>
    <property type="evidence" value="ECO:0007669"/>
    <property type="project" value="UniProtKB-SubCell"/>
</dbReference>
<feature type="transmembrane region" description="Helical" evidence="7">
    <location>
        <begin position="302"/>
        <end position="319"/>
    </location>
</feature>
<feature type="transmembrane region" description="Helical" evidence="7">
    <location>
        <begin position="348"/>
        <end position="370"/>
    </location>
</feature>
<organism evidence="9">
    <name type="scientific">bioreactor metagenome</name>
    <dbReference type="NCBI Taxonomy" id="1076179"/>
    <lineage>
        <taxon>unclassified sequences</taxon>
        <taxon>metagenomes</taxon>
        <taxon>ecological metagenomes</taxon>
    </lineage>
</organism>
<dbReference type="Pfam" id="PF06808">
    <property type="entry name" value="DctM"/>
    <property type="match status" value="1"/>
</dbReference>
<protein>
    <submittedName>
        <fullName evidence="9">C4-dicarboxylate TRAP transporter large permease protein DctM</fullName>
    </submittedName>
</protein>
<dbReference type="AlphaFoldDB" id="A0A645CEY1"/>
<reference evidence="9" key="1">
    <citation type="submission" date="2019-08" db="EMBL/GenBank/DDBJ databases">
        <authorList>
            <person name="Kucharzyk K."/>
            <person name="Murdoch R.W."/>
            <person name="Higgins S."/>
            <person name="Loffler F."/>
        </authorList>
    </citation>
    <scope>NUCLEOTIDE SEQUENCE</scope>
</reference>
<dbReference type="EMBL" id="VSSQ01026684">
    <property type="protein sequence ID" value="MPM75526.1"/>
    <property type="molecule type" value="Genomic_DNA"/>
</dbReference>
<evidence type="ECO:0000256" key="7">
    <source>
        <dbReference type="SAM" id="Phobius"/>
    </source>
</evidence>
<evidence type="ECO:0000259" key="8">
    <source>
        <dbReference type="Pfam" id="PF06808"/>
    </source>
</evidence>
<feature type="transmembrane region" description="Helical" evidence="7">
    <location>
        <begin position="157"/>
        <end position="177"/>
    </location>
</feature>
<dbReference type="InterPro" id="IPR010656">
    <property type="entry name" value="DctM"/>
</dbReference>
<gene>
    <name evidence="9" type="primary">dctM_66</name>
    <name evidence="9" type="ORF">SDC9_122519</name>
</gene>
<keyword evidence="2" id="KW-1003">Cell membrane</keyword>
<comment type="caution">
    <text evidence="9">The sequence shown here is derived from an EMBL/GenBank/DDBJ whole genome shotgun (WGS) entry which is preliminary data.</text>
</comment>
<feature type="transmembrane region" description="Helical" evidence="7">
    <location>
        <begin position="325"/>
        <end position="341"/>
    </location>
</feature>
<keyword evidence="6 7" id="KW-0472">Membrane</keyword>
<keyword evidence="3" id="KW-0997">Cell inner membrane</keyword>
<evidence type="ECO:0000256" key="1">
    <source>
        <dbReference type="ARBA" id="ARBA00004429"/>
    </source>
</evidence>
<dbReference type="PIRSF" id="PIRSF006066">
    <property type="entry name" value="HI0050"/>
    <property type="match status" value="1"/>
</dbReference>
<evidence type="ECO:0000256" key="3">
    <source>
        <dbReference type="ARBA" id="ARBA00022519"/>
    </source>
</evidence>
<feature type="transmembrane region" description="Helical" evidence="7">
    <location>
        <begin position="37"/>
        <end position="55"/>
    </location>
</feature>
<dbReference type="PANTHER" id="PTHR33362">
    <property type="entry name" value="SIALIC ACID TRAP TRANSPORTER PERMEASE PROTEIN SIAT-RELATED"/>
    <property type="match status" value="1"/>
</dbReference>
<feature type="transmembrane region" description="Helical" evidence="7">
    <location>
        <begin position="390"/>
        <end position="413"/>
    </location>
</feature>
<sequence length="416" mass="44179">MAIGVPIAFSLAVSSFLYLALNGMVLSLVAQKMTISLDSFVFIALPLFILAGEIMNTGRLTQRLVNLAKVLVGRFKGGLAHVNVVVSMLFGGVQGLATADTVAIGSILIPAMEKDGYRKDFSTAITVASSTLGAIIPPSLLFVIFGSVTNVSIGKLFLGGIIPGILLGLAQMAYVVYLGKSHRHRDEIPAGQKLDKATRNMYIREGLPTVLLPIIIIGGIFSGVVTATEAASIAVVYAVVVGLLTRELRLADLPGIFWRSAKTVGSVMIILAASSIFGYILTQEQVPQMAVNLLLGITDNKYLLLLIINLFLLFVGTFMDSTPAVIILAPILLPVLTALGMDPVHIGVFMCFNLIQGLITPPVGSCLYLASGISHLTVEQISKAMIPFYTIALVVLLLVTYIPQTVLVLARLLGSS</sequence>
<comment type="subcellular location">
    <subcellularLocation>
        <location evidence="1">Cell inner membrane</location>
        <topology evidence="1">Multi-pass membrane protein</topology>
    </subcellularLocation>
</comment>
<evidence type="ECO:0000313" key="9">
    <source>
        <dbReference type="EMBL" id="MPM75526.1"/>
    </source>
</evidence>
<dbReference type="InterPro" id="IPR004681">
    <property type="entry name" value="TRAP_DctM"/>
</dbReference>